<dbReference type="GO" id="GO:0003729">
    <property type="term" value="F:mRNA binding"/>
    <property type="evidence" value="ECO:0007669"/>
    <property type="project" value="EnsemblFungi"/>
</dbReference>
<keyword evidence="5 7" id="KW-0647">Proteasome</keyword>
<dbReference type="OMA" id="RVSMYMH"/>
<evidence type="ECO:0000256" key="2">
    <source>
        <dbReference type="ARBA" id="ARBA00004123"/>
    </source>
</evidence>
<comment type="caution">
    <text evidence="9">The sequence shown here is derived from an EMBL/GenBank/DDBJ whole genome shotgun (WGS) entry which is preliminary data.</text>
</comment>
<evidence type="ECO:0000256" key="1">
    <source>
        <dbReference type="ARBA" id="ARBA00002000"/>
    </source>
</evidence>
<evidence type="ECO:0000259" key="8">
    <source>
        <dbReference type="SMART" id="SM00948"/>
    </source>
</evidence>
<dbReference type="Gene3D" id="3.60.20.10">
    <property type="entry name" value="Glutamine Phosphoribosylpyrophosphate, subunit 1, domain 1"/>
    <property type="match status" value="1"/>
</dbReference>
<dbReference type="CDD" id="cd03751">
    <property type="entry name" value="proteasome_alpha_type_3"/>
    <property type="match status" value="1"/>
</dbReference>
<dbReference type="PANTHER" id="PTHR11599">
    <property type="entry name" value="PROTEASOME SUBUNIT ALPHA/BETA"/>
    <property type="match status" value="1"/>
</dbReference>
<dbReference type="GO" id="GO:0043161">
    <property type="term" value="P:proteasome-mediated ubiquitin-dependent protein catabolic process"/>
    <property type="evidence" value="ECO:0007669"/>
    <property type="project" value="EnsemblFungi"/>
</dbReference>
<keyword evidence="6" id="KW-0539">Nucleus</keyword>
<dbReference type="FunFam" id="3.60.20.10:FF:000007">
    <property type="entry name" value="Proteasome subunit alpha type"/>
    <property type="match status" value="1"/>
</dbReference>
<evidence type="ECO:0000313" key="9">
    <source>
        <dbReference type="EMBL" id="OLL26669.1"/>
    </source>
</evidence>
<dbReference type="SUPFAM" id="SSF56235">
    <property type="entry name" value="N-terminal nucleophile aminohydrolases (Ntn hydrolases)"/>
    <property type="match status" value="1"/>
</dbReference>
<reference evidence="9 10" key="1">
    <citation type="submission" date="2016-04" db="EMBL/GenBank/DDBJ databases">
        <title>Evolutionary innovation and constraint leading to complex multicellularity in the Ascomycota.</title>
        <authorList>
            <person name="Cisse O."/>
            <person name="Nguyen A."/>
            <person name="Hewitt D.A."/>
            <person name="Jedd G."/>
            <person name="Stajich J.E."/>
        </authorList>
    </citation>
    <scope>NUCLEOTIDE SEQUENCE [LARGE SCALE GENOMIC DNA]</scope>
    <source>
        <strain evidence="9 10">DAH-3</strain>
    </source>
</reference>
<proteinExistence type="inferred from homology"/>
<dbReference type="Pfam" id="PF00227">
    <property type="entry name" value="Proteasome"/>
    <property type="match status" value="1"/>
</dbReference>
<dbReference type="STRING" id="1198029.A0A1U7LVL6"/>
<feature type="domain" description="Proteasome alpha-type subunits" evidence="8">
    <location>
        <begin position="8"/>
        <end position="29"/>
    </location>
</feature>
<organism evidence="9 10">
    <name type="scientific">Neolecta irregularis (strain DAH-3)</name>
    <dbReference type="NCBI Taxonomy" id="1198029"/>
    <lineage>
        <taxon>Eukaryota</taxon>
        <taxon>Fungi</taxon>
        <taxon>Dikarya</taxon>
        <taxon>Ascomycota</taxon>
        <taxon>Taphrinomycotina</taxon>
        <taxon>Neolectales</taxon>
        <taxon>Neolectaceae</taxon>
        <taxon>Neolecta</taxon>
    </lineage>
</organism>
<evidence type="ECO:0000256" key="6">
    <source>
        <dbReference type="ARBA" id="ARBA00023242"/>
    </source>
</evidence>
<protein>
    <submittedName>
        <fullName evidence="9">Putative proteasome subunit alpha type-7</fullName>
    </submittedName>
</protein>
<comment type="function">
    <text evidence="1">The proteasome is a multicatalytic proteinase complex which is characterized by its ability to cleave peptides with Arg, Phe, Tyr, Leu, and Glu adjacent to the leaving group at neutral or slightly basic pH. The proteasome has an ATP-dependent proteolytic activity.</text>
</comment>
<dbReference type="InterPro" id="IPR023332">
    <property type="entry name" value="Proteasome_alpha-type"/>
</dbReference>
<dbReference type="AlphaFoldDB" id="A0A1U7LVL6"/>
<dbReference type="Proteomes" id="UP000186594">
    <property type="component" value="Unassembled WGS sequence"/>
</dbReference>
<evidence type="ECO:0000313" key="10">
    <source>
        <dbReference type="Proteomes" id="UP000186594"/>
    </source>
</evidence>
<dbReference type="OrthoDB" id="40134at2759"/>
<dbReference type="PROSITE" id="PS51475">
    <property type="entry name" value="PROTEASOME_ALPHA_2"/>
    <property type="match status" value="1"/>
</dbReference>
<dbReference type="Pfam" id="PF10584">
    <property type="entry name" value="Proteasome_A_N"/>
    <property type="match status" value="1"/>
</dbReference>
<name>A0A1U7LVL6_NEOID</name>
<dbReference type="GO" id="GO:0019773">
    <property type="term" value="C:proteasome core complex, alpha-subunit complex"/>
    <property type="evidence" value="ECO:0007669"/>
    <property type="project" value="UniProtKB-UniRule"/>
</dbReference>
<dbReference type="InterPro" id="IPR000426">
    <property type="entry name" value="Proteasome_asu_N"/>
</dbReference>
<comment type="subcellular location">
    <subcellularLocation>
        <location evidence="3">Cytoplasm</location>
    </subcellularLocation>
    <subcellularLocation>
        <location evidence="2">Nucleus</location>
    </subcellularLocation>
</comment>
<dbReference type="InterPro" id="IPR029055">
    <property type="entry name" value="Ntn_hydrolases_N"/>
</dbReference>
<accession>A0A1U7LVL6</accession>
<dbReference type="InterPro" id="IPR001353">
    <property type="entry name" value="Proteasome_sua/b"/>
</dbReference>
<comment type="similarity">
    <text evidence="7">Belongs to the peptidase T1A family.</text>
</comment>
<evidence type="ECO:0000256" key="3">
    <source>
        <dbReference type="ARBA" id="ARBA00004496"/>
    </source>
</evidence>
<dbReference type="EMBL" id="LXFE01000155">
    <property type="protein sequence ID" value="OLL26669.1"/>
    <property type="molecule type" value="Genomic_DNA"/>
</dbReference>
<dbReference type="GO" id="GO:0005634">
    <property type="term" value="C:nucleus"/>
    <property type="evidence" value="ECO:0007669"/>
    <property type="project" value="UniProtKB-SubCell"/>
</dbReference>
<evidence type="ECO:0000256" key="7">
    <source>
        <dbReference type="PROSITE-ProRule" id="PRU00808"/>
    </source>
</evidence>
<keyword evidence="10" id="KW-1185">Reference proteome</keyword>
<keyword evidence="4" id="KW-0963">Cytoplasm</keyword>
<dbReference type="SMART" id="SM00948">
    <property type="entry name" value="Proteasome_A_N"/>
    <property type="match status" value="1"/>
</dbReference>
<gene>
    <name evidence="9" type="ORF">NEOLI_002602</name>
</gene>
<dbReference type="GO" id="GO:0034515">
    <property type="term" value="C:proteasome storage granule"/>
    <property type="evidence" value="ECO:0007669"/>
    <property type="project" value="EnsemblFungi"/>
</dbReference>
<dbReference type="GO" id="GO:0010499">
    <property type="term" value="P:proteasomal ubiquitin-independent protein catabolic process"/>
    <property type="evidence" value="ECO:0007669"/>
    <property type="project" value="EnsemblFungi"/>
</dbReference>
<evidence type="ECO:0000256" key="4">
    <source>
        <dbReference type="ARBA" id="ARBA00022490"/>
    </source>
</evidence>
<dbReference type="InterPro" id="IPR050115">
    <property type="entry name" value="Proteasome_alpha"/>
</dbReference>
<sequence length="247" mass="27081">MSGIGSGYDLSCTYSPDGRVFQVEYAGKAVENAGTAIGLRVNDGVVLAVQKLVQSKLLKPGANKRLATVDRHIGIAFAGLIPDGEHLIRRARDEAQNWREQYKAPIPGDVLADRVSQYVQAYTLYSSVRPFGIGTIVAAVDEDGPQLYAIEPSGESWGYFGAAIGKGRRVAKTELEKLDLKNLTVRDAVKEAAKIIYATHDEGKDKDFELEMSWISNTETNGHHQFVPAEIIEEAERLAKDADDMEE</sequence>
<evidence type="ECO:0000256" key="5">
    <source>
        <dbReference type="ARBA" id="ARBA00022942"/>
    </source>
</evidence>